<keyword evidence="4" id="KW-0805">Transcription regulation</keyword>
<evidence type="ECO:0000256" key="7">
    <source>
        <dbReference type="PROSITE-ProRule" id="PRU00169"/>
    </source>
</evidence>
<evidence type="ECO:0000256" key="1">
    <source>
        <dbReference type="ARBA" id="ARBA00022741"/>
    </source>
</evidence>
<dbReference type="Pfam" id="PF02954">
    <property type="entry name" value="HTH_8"/>
    <property type="match status" value="1"/>
</dbReference>
<dbReference type="SUPFAM" id="SSF52172">
    <property type="entry name" value="CheY-like"/>
    <property type="match status" value="1"/>
</dbReference>
<dbReference type="PROSITE" id="PS50110">
    <property type="entry name" value="RESPONSE_REGULATORY"/>
    <property type="match status" value="1"/>
</dbReference>
<evidence type="ECO:0000256" key="6">
    <source>
        <dbReference type="ARBA" id="ARBA00023163"/>
    </source>
</evidence>
<dbReference type="Gene3D" id="1.10.10.60">
    <property type="entry name" value="Homeodomain-like"/>
    <property type="match status" value="1"/>
</dbReference>
<evidence type="ECO:0000256" key="2">
    <source>
        <dbReference type="ARBA" id="ARBA00022840"/>
    </source>
</evidence>
<feature type="domain" description="Sigma-54 factor interaction" evidence="8">
    <location>
        <begin position="137"/>
        <end position="366"/>
    </location>
</feature>
<dbReference type="GO" id="GO:0000160">
    <property type="term" value="P:phosphorelay signal transduction system"/>
    <property type="evidence" value="ECO:0007669"/>
    <property type="project" value="UniProtKB-KW"/>
</dbReference>
<dbReference type="SMART" id="SM00382">
    <property type="entry name" value="AAA"/>
    <property type="match status" value="1"/>
</dbReference>
<evidence type="ECO:0000313" key="10">
    <source>
        <dbReference type="EMBL" id="RUT28353.1"/>
    </source>
</evidence>
<dbReference type="SUPFAM" id="SSF52540">
    <property type="entry name" value="P-loop containing nucleoside triphosphate hydrolases"/>
    <property type="match status" value="1"/>
</dbReference>
<dbReference type="SUPFAM" id="SSF46689">
    <property type="entry name" value="Homeodomain-like"/>
    <property type="match status" value="1"/>
</dbReference>
<dbReference type="FunFam" id="3.40.50.300:FF:000006">
    <property type="entry name" value="DNA-binding transcriptional regulator NtrC"/>
    <property type="match status" value="1"/>
</dbReference>
<name>A0A433X2P0_9HYPH</name>
<dbReference type="Proteomes" id="UP000281547">
    <property type="component" value="Unassembled WGS sequence"/>
</dbReference>
<evidence type="ECO:0000256" key="4">
    <source>
        <dbReference type="ARBA" id="ARBA00023015"/>
    </source>
</evidence>
<dbReference type="CDD" id="cd00009">
    <property type="entry name" value="AAA"/>
    <property type="match status" value="1"/>
</dbReference>
<dbReference type="OrthoDB" id="9802388at2"/>
<dbReference type="GO" id="GO:0006355">
    <property type="term" value="P:regulation of DNA-templated transcription"/>
    <property type="evidence" value="ECO:0007669"/>
    <property type="project" value="InterPro"/>
</dbReference>
<dbReference type="InterPro" id="IPR011006">
    <property type="entry name" value="CheY-like_superfamily"/>
</dbReference>
<keyword evidence="1" id="KW-0547">Nucleotide-binding</keyword>
<keyword evidence="2" id="KW-0067">ATP-binding</keyword>
<dbReference type="PROSITE" id="PS00688">
    <property type="entry name" value="SIGMA54_INTERACT_3"/>
    <property type="match status" value="1"/>
</dbReference>
<dbReference type="Gene3D" id="3.40.50.300">
    <property type="entry name" value="P-loop containing nucleotide triphosphate hydrolases"/>
    <property type="match status" value="1"/>
</dbReference>
<dbReference type="InterPro" id="IPR025944">
    <property type="entry name" value="Sigma_54_int_dom_CS"/>
</dbReference>
<evidence type="ECO:0000259" key="9">
    <source>
        <dbReference type="PROSITE" id="PS50110"/>
    </source>
</evidence>
<protein>
    <submittedName>
        <fullName evidence="10">Sigma-54-dependent Fis family transcriptional regulator</fullName>
    </submittedName>
</protein>
<keyword evidence="5" id="KW-0010">Activator</keyword>
<dbReference type="InterPro" id="IPR009057">
    <property type="entry name" value="Homeodomain-like_sf"/>
</dbReference>
<evidence type="ECO:0000259" key="8">
    <source>
        <dbReference type="PROSITE" id="PS50045"/>
    </source>
</evidence>
<dbReference type="InterPro" id="IPR002078">
    <property type="entry name" value="Sigma_54_int"/>
</dbReference>
<dbReference type="GO" id="GO:0005524">
    <property type="term" value="F:ATP binding"/>
    <property type="evidence" value="ECO:0007669"/>
    <property type="project" value="UniProtKB-KW"/>
</dbReference>
<reference evidence="10 11" key="1">
    <citation type="journal article" date="2016" name="Int. J. Syst. Evol. Microbiol.">
        <title>Arsenicitalea aurantiaca gen. nov., sp. nov., a new member of the family Hyphomicrobiaceae, isolated from high-arsenic sediment.</title>
        <authorList>
            <person name="Mu Y."/>
            <person name="Zhou L."/>
            <person name="Zeng X.C."/>
            <person name="Liu L."/>
            <person name="Pan Y."/>
            <person name="Chen X."/>
            <person name="Wang J."/>
            <person name="Li S."/>
            <person name="Li W.J."/>
            <person name="Wang Y."/>
        </authorList>
    </citation>
    <scope>NUCLEOTIDE SEQUENCE [LARGE SCALE GENOMIC DNA]</scope>
    <source>
        <strain evidence="10 11">42-50</strain>
    </source>
</reference>
<dbReference type="InterPro" id="IPR003593">
    <property type="entry name" value="AAA+_ATPase"/>
</dbReference>
<proteinExistence type="predicted"/>
<dbReference type="InterPro" id="IPR058031">
    <property type="entry name" value="AAA_lid_NorR"/>
</dbReference>
<dbReference type="PROSITE" id="PS50045">
    <property type="entry name" value="SIGMA54_INTERACT_4"/>
    <property type="match status" value="1"/>
</dbReference>
<organism evidence="10 11">
    <name type="scientific">Arsenicitalea aurantiaca</name>
    <dbReference type="NCBI Taxonomy" id="1783274"/>
    <lineage>
        <taxon>Bacteria</taxon>
        <taxon>Pseudomonadati</taxon>
        <taxon>Pseudomonadota</taxon>
        <taxon>Alphaproteobacteria</taxon>
        <taxon>Hyphomicrobiales</taxon>
        <taxon>Devosiaceae</taxon>
        <taxon>Arsenicitalea</taxon>
    </lineage>
</organism>
<dbReference type="Pfam" id="PF00158">
    <property type="entry name" value="Sigma54_activat"/>
    <property type="match status" value="1"/>
</dbReference>
<sequence length="445" mass="47820">MSTRPLIGIVEDDSILGSSLEQRFLLEGYAVLWLRSAAEAEAALARTPVELVLSDIRLPDGDGETVMAAVFARYGIVPTIFMTAFGGIEQAVRLVRMGARDYLAKPFDLDALVERVAAIVPRTTPEGEAGGARPAATFGLSPGTEAVRRTLERVADLDLPVLLLGETGTGKEVAARFLHAASARAAKPFIAINCGALQAELFDSALFGHEKGAFTSAVARHVGFVEQAGEGTLFLDEIGEVEPALQVKLLRLIQEREFQRLGGRETLHCAARIVLATNRDLEAEVAAGRFREDLYFRINVLACPLPPLRARREEIAPLLAHFVAAAARRFGQAAPELGPDALEAANAHDWPGNVRELINRAERAVALAEGPVLGVGDLFPDRALGRRPAAPAEDASLASVREGAERAHIVETLRQTGGAVQAAAEKLGISRTTLWEKMRRYGIEP</sequence>
<keyword evidence="7" id="KW-0597">Phosphoprotein</keyword>
<dbReference type="SMART" id="SM00448">
    <property type="entry name" value="REC"/>
    <property type="match status" value="1"/>
</dbReference>
<keyword evidence="3" id="KW-0902">Two-component regulatory system</keyword>
<dbReference type="PANTHER" id="PTHR32071:SF57">
    <property type="entry name" value="C4-DICARBOXYLATE TRANSPORT TRANSCRIPTIONAL REGULATORY PROTEIN DCTD"/>
    <property type="match status" value="1"/>
</dbReference>
<dbReference type="AlphaFoldDB" id="A0A433X2P0"/>
<dbReference type="PRINTS" id="PR01590">
    <property type="entry name" value="HTHFIS"/>
</dbReference>
<keyword evidence="11" id="KW-1185">Reference proteome</keyword>
<dbReference type="InterPro" id="IPR001789">
    <property type="entry name" value="Sig_transdc_resp-reg_receiver"/>
</dbReference>
<dbReference type="InterPro" id="IPR002197">
    <property type="entry name" value="HTH_Fis"/>
</dbReference>
<evidence type="ECO:0000256" key="5">
    <source>
        <dbReference type="ARBA" id="ARBA00023159"/>
    </source>
</evidence>
<evidence type="ECO:0000313" key="11">
    <source>
        <dbReference type="Proteomes" id="UP000281547"/>
    </source>
</evidence>
<gene>
    <name evidence="10" type="ORF">EMQ25_17375</name>
</gene>
<feature type="modified residue" description="4-aspartylphosphate" evidence="7">
    <location>
        <position position="55"/>
    </location>
</feature>
<comment type="caution">
    <text evidence="10">The sequence shown here is derived from an EMBL/GenBank/DDBJ whole genome shotgun (WGS) entry which is preliminary data.</text>
</comment>
<evidence type="ECO:0000256" key="3">
    <source>
        <dbReference type="ARBA" id="ARBA00023012"/>
    </source>
</evidence>
<dbReference type="GO" id="GO:0043565">
    <property type="term" value="F:sequence-specific DNA binding"/>
    <property type="evidence" value="ECO:0007669"/>
    <property type="project" value="InterPro"/>
</dbReference>
<dbReference type="Gene3D" id="1.10.8.60">
    <property type="match status" value="1"/>
</dbReference>
<dbReference type="EMBL" id="RZNJ01000008">
    <property type="protein sequence ID" value="RUT28353.1"/>
    <property type="molecule type" value="Genomic_DNA"/>
</dbReference>
<keyword evidence="6" id="KW-0804">Transcription</keyword>
<feature type="domain" description="Response regulatory" evidence="9">
    <location>
        <begin position="6"/>
        <end position="120"/>
    </location>
</feature>
<dbReference type="Pfam" id="PF00072">
    <property type="entry name" value="Response_reg"/>
    <property type="match status" value="1"/>
</dbReference>
<dbReference type="PANTHER" id="PTHR32071">
    <property type="entry name" value="TRANSCRIPTIONAL REGULATORY PROTEIN"/>
    <property type="match status" value="1"/>
</dbReference>
<dbReference type="Pfam" id="PF25601">
    <property type="entry name" value="AAA_lid_14"/>
    <property type="match status" value="1"/>
</dbReference>
<accession>A0A433X2P0</accession>
<dbReference type="Gene3D" id="3.40.50.2300">
    <property type="match status" value="1"/>
</dbReference>
<dbReference type="RefSeq" id="WP_127189878.1">
    <property type="nucleotide sequence ID" value="NZ_RZNJ01000008.1"/>
</dbReference>
<dbReference type="InterPro" id="IPR027417">
    <property type="entry name" value="P-loop_NTPase"/>
</dbReference>